<feature type="transmembrane region" description="Helical" evidence="1">
    <location>
        <begin position="84"/>
        <end position="103"/>
    </location>
</feature>
<feature type="transmembrane region" description="Helical" evidence="1">
    <location>
        <begin position="21"/>
        <end position="45"/>
    </location>
</feature>
<organism evidence="2 3">
    <name type="scientific">Sphingomonas agrestis</name>
    <dbReference type="NCBI Taxonomy" id="3080540"/>
    <lineage>
        <taxon>Bacteria</taxon>
        <taxon>Pseudomonadati</taxon>
        <taxon>Pseudomonadota</taxon>
        <taxon>Alphaproteobacteria</taxon>
        <taxon>Sphingomonadales</taxon>
        <taxon>Sphingomonadaceae</taxon>
        <taxon>Sphingomonas</taxon>
    </lineage>
</organism>
<keyword evidence="1" id="KW-0472">Membrane</keyword>
<name>A0ABU3Y802_9SPHN</name>
<dbReference type="EMBL" id="JAWJEJ010000001">
    <property type="protein sequence ID" value="MDV3457533.1"/>
    <property type="molecule type" value="Genomic_DNA"/>
</dbReference>
<comment type="caution">
    <text evidence="2">The sequence shown here is derived from an EMBL/GenBank/DDBJ whole genome shotgun (WGS) entry which is preliminary data.</text>
</comment>
<evidence type="ECO:0000256" key="1">
    <source>
        <dbReference type="SAM" id="Phobius"/>
    </source>
</evidence>
<keyword evidence="1" id="KW-0812">Transmembrane</keyword>
<proteinExistence type="predicted"/>
<dbReference type="Proteomes" id="UP001273531">
    <property type="component" value="Unassembled WGS sequence"/>
</dbReference>
<reference evidence="2 3" key="1">
    <citation type="submission" date="2023-10" db="EMBL/GenBank/DDBJ databases">
        <title>Sphingomonas sp. HF-S4 16S ribosomal RNA gene Genome sequencing and assembly.</title>
        <authorList>
            <person name="Lee H."/>
        </authorList>
    </citation>
    <scope>NUCLEOTIDE SEQUENCE [LARGE SCALE GENOMIC DNA]</scope>
    <source>
        <strain evidence="2 3">HF-S4</strain>
    </source>
</reference>
<keyword evidence="3" id="KW-1185">Reference proteome</keyword>
<evidence type="ECO:0000313" key="3">
    <source>
        <dbReference type="Proteomes" id="UP001273531"/>
    </source>
</evidence>
<protein>
    <submittedName>
        <fullName evidence="2">Ketohydroxyglutarate aldolase</fullName>
    </submittedName>
</protein>
<sequence>MPVPRAASDSKSQRQGWRYRANIAIRAVTACLGTYAVAALLAAALARTLPMPRVEAVSLSTLLAFLLAPVVPIWAFLAAGPWRALAGVVALSLLLYGVFWVAGPPA</sequence>
<dbReference type="RefSeq" id="WP_317226679.1">
    <property type="nucleotide sequence ID" value="NZ_JAWJEJ010000001.1"/>
</dbReference>
<keyword evidence="1" id="KW-1133">Transmembrane helix</keyword>
<feature type="transmembrane region" description="Helical" evidence="1">
    <location>
        <begin position="57"/>
        <end position="77"/>
    </location>
</feature>
<gene>
    <name evidence="2" type="ORF">RZN05_11100</name>
</gene>
<accession>A0ABU3Y802</accession>
<evidence type="ECO:0000313" key="2">
    <source>
        <dbReference type="EMBL" id="MDV3457533.1"/>
    </source>
</evidence>